<name>A0A252F4A9_9FIRM</name>
<evidence type="ECO:0000259" key="3">
    <source>
        <dbReference type="PROSITE" id="PS51462"/>
    </source>
</evidence>
<comment type="caution">
    <text evidence="4">The sequence shown here is derived from an EMBL/GenBank/DDBJ whole genome shotgun (WGS) entry which is preliminary data.</text>
</comment>
<dbReference type="RefSeq" id="WP_087019207.1">
    <property type="nucleotide sequence ID" value="NZ_CP178353.1"/>
</dbReference>
<dbReference type="InterPro" id="IPR015797">
    <property type="entry name" value="NUDIX_hydrolase-like_dom_sf"/>
</dbReference>
<proteinExistence type="predicted"/>
<dbReference type="Gene3D" id="3.90.79.10">
    <property type="entry name" value="Nucleoside Triphosphate Pyrophosphohydrolase"/>
    <property type="match status" value="1"/>
</dbReference>
<evidence type="ECO:0000256" key="1">
    <source>
        <dbReference type="ARBA" id="ARBA00001946"/>
    </source>
</evidence>
<feature type="domain" description="Nudix hydrolase" evidence="3">
    <location>
        <begin position="40"/>
        <end position="169"/>
    </location>
</feature>
<keyword evidence="2" id="KW-0378">Hydrolase</keyword>
<dbReference type="PROSITE" id="PS51462">
    <property type="entry name" value="NUDIX"/>
    <property type="match status" value="1"/>
</dbReference>
<gene>
    <name evidence="4" type="ORF">CBW42_07225</name>
</gene>
<dbReference type="OrthoDB" id="9806150at2"/>
<dbReference type="GO" id="GO:0006753">
    <property type="term" value="P:nucleoside phosphate metabolic process"/>
    <property type="evidence" value="ECO:0007669"/>
    <property type="project" value="TreeGrafter"/>
</dbReference>
<evidence type="ECO:0000313" key="4">
    <source>
        <dbReference type="EMBL" id="OUM20613.1"/>
    </source>
</evidence>
<accession>A0A252F4A9</accession>
<dbReference type="GO" id="GO:0016787">
    <property type="term" value="F:hydrolase activity"/>
    <property type="evidence" value="ECO:0007669"/>
    <property type="project" value="UniProtKB-KW"/>
</dbReference>
<dbReference type="CDD" id="cd03424">
    <property type="entry name" value="NUDIX_ADPRase_Nudt5_UGPPase_Nudt14"/>
    <property type="match status" value="1"/>
</dbReference>
<sequence>MDFTEKKVKSDYKFHGKIMSVRVDDALLPNGKPCKREVCEHVGGVGILPIDENRIVTLVRQYRYPYETTTLEIPAGKMDQGPEEALECGRRELAEETGLRAGQMIPMGELWPSPGFMTERLHLYCAKDLTQGETHPDDDEFVEIVRMPFDELCQRIASGEIHDAKTVAAIGKALIMGL</sequence>
<dbReference type="EMBL" id="NHOC01000005">
    <property type="protein sequence ID" value="OUM20613.1"/>
    <property type="molecule type" value="Genomic_DNA"/>
</dbReference>
<dbReference type="GO" id="GO:0005829">
    <property type="term" value="C:cytosol"/>
    <property type="evidence" value="ECO:0007669"/>
    <property type="project" value="TreeGrafter"/>
</dbReference>
<dbReference type="Proteomes" id="UP000194903">
    <property type="component" value="Unassembled WGS sequence"/>
</dbReference>
<organism evidence="4 5">
    <name type="scientific">Butyricicoccus porcorum</name>
    <dbReference type="NCBI Taxonomy" id="1945634"/>
    <lineage>
        <taxon>Bacteria</taxon>
        <taxon>Bacillati</taxon>
        <taxon>Bacillota</taxon>
        <taxon>Clostridia</taxon>
        <taxon>Eubacteriales</taxon>
        <taxon>Butyricicoccaceae</taxon>
        <taxon>Butyricicoccus</taxon>
    </lineage>
</organism>
<dbReference type="PANTHER" id="PTHR11839:SF18">
    <property type="entry name" value="NUDIX HYDROLASE DOMAIN-CONTAINING PROTEIN"/>
    <property type="match status" value="1"/>
</dbReference>
<keyword evidence="5" id="KW-1185">Reference proteome</keyword>
<comment type="cofactor">
    <cofactor evidence="1">
        <name>Mg(2+)</name>
        <dbReference type="ChEBI" id="CHEBI:18420"/>
    </cofactor>
</comment>
<dbReference type="Pfam" id="PF00293">
    <property type="entry name" value="NUDIX"/>
    <property type="match status" value="1"/>
</dbReference>
<dbReference type="FunFam" id="3.90.79.10:FF:000024">
    <property type="entry name" value="ADP-ribose pyrophosphatase"/>
    <property type="match status" value="1"/>
</dbReference>
<evidence type="ECO:0000256" key="2">
    <source>
        <dbReference type="ARBA" id="ARBA00022801"/>
    </source>
</evidence>
<dbReference type="SUPFAM" id="SSF55811">
    <property type="entry name" value="Nudix"/>
    <property type="match status" value="1"/>
</dbReference>
<protein>
    <submittedName>
        <fullName evidence="4">ADP-ribose pyrophosphatase</fullName>
    </submittedName>
</protein>
<dbReference type="AlphaFoldDB" id="A0A252F4A9"/>
<dbReference type="GO" id="GO:0019693">
    <property type="term" value="P:ribose phosphate metabolic process"/>
    <property type="evidence" value="ECO:0007669"/>
    <property type="project" value="TreeGrafter"/>
</dbReference>
<evidence type="ECO:0000313" key="5">
    <source>
        <dbReference type="Proteomes" id="UP000194903"/>
    </source>
</evidence>
<dbReference type="PANTHER" id="PTHR11839">
    <property type="entry name" value="UDP/ADP-SUGAR PYROPHOSPHATASE"/>
    <property type="match status" value="1"/>
</dbReference>
<dbReference type="InterPro" id="IPR000086">
    <property type="entry name" value="NUDIX_hydrolase_dom"/>
</dbReference>
<reference evidence="4 5" key="1">
    <citation type="submission" date="2017-05" db="EMBL/GenBank/DDBJ databases">
        <title>Butyricicoccus porcorum sp. nov. a butyrate-producing bacterium from the swine intestinal tract.</title>
        <authorList>
            <person name="Trachsel J."/>
            <person name="Humphrey S."/>
            <person name="Allen H.K."/>
        </authorList>
    </citation>
    <scope>NUCLEOTIDE SEQUENCE [LARGE SCALE GENOMIC DNA]</scope>
    <source>
        <strain evidence="4">BB10</strain>
    </source>
</reference>